<protein>
    <recommendedName>
        <fullName evidence="1">Casein kinase I</fullName>
    </recommendedName>
</protein>
<comment type="caution">
    <text evidence="4">The sequence shown here is derived from an EMBL/GenBank/DDBJ whole genome shotgun (WGS) entry which is preliminary data.</text>
</comment>
<dbReference type="PANTHER" id="PTHR11909">
    <property type="entry name" value="CASEIN KINASE-RELATED"/>
    <property type="match status" value="1"/>
</dbReference>
<dbReference type="SUPFAM" id="SSF56112">
    <property type="entry name" value="Protein kinase-like (PK-like)"/>
    <property type="match status" value="1"/>
</dbReference>
<dbReference type="InterPro" id="IPR000719">
    <property type="entry name" value="Prot_kinase_dom"/>
</dbReference>
<feature type="compositionally biased region" description="Low complexity" evidence="2">
    <location>
        <begin position="335"/>
        <end position="351"/>
    </location>
</feature>
<dbReference type="InterPro" id="IPR001245">
    <property type="entry name" value="Ser-Thr/Tyr_kinase_cat_dom"/>
</dbReference>
<organism evidence="4 5">
    <name type="scientific">Prorocentrum cordatum</name>
    <dbReference type="NCBI Taxonomy" id="2364126"/>
    <lineage>
        <taxon>Eukaryota</taxon>
        <taxon>Sar</taxon>
        <taxon>Alveolata</taxon>
        <taxon>Dinophyceae</taxon>
        <taxon>Prorocentrales</taxon>
        <taxon>Prorocentraceae</taxon>
        <taxon>Prorocentrum</taxon>
    </lineage>
</organism>
<dbReference type="PROSITE" id="PS50011">
    <property type="entry name" value="PROTEIN_KINASE_DOM"/>
    <property type="match status" value="1"/>
</dbReference>
<evidence type="ECO:0000313" key="5">
    <source>
        <dbReference type="Proteomes" id="UP001189429"/>
    </source>
</evidence>
<dbReference type="Gene3D" id="1.10.510.10">
    <property type="entry name" value="Transferase(Phosphotransferase) domain 1"/>
    <property type="match status" value="1"/>
</dbReference>
<feature type="region of interest" description="Disordered" evidence="2">
    <location>
        <begin position="331"/>
        <end position="351"/>
    </location>
</feature>
<dbReference type="InterPro" id="IPR050235">
    <property type="entry name" value="CK1_Ser-Thr_kinase"/>
</dbReference>
<evidence type="ECO:0000256" key="1">
    <source>
        <dbReference type="ARBA" id="ARBA00023860"/>
    </source>
</evidence>
<proteinExistence type="predicted"/>
<sequence>PLWLTGCGSAGPALQLGRRRPRGMGTLVGDGRFRLGAQAIKCRRRCWVHEGTDRATGKPVAIKLESDSARIDQLPRERRAYQALASVAGVPRLLWSGKGEGVSIAVVERYGPSLKTLFHHCRSRFTSRVIADIAVQAFGILERIHAKGYIHRDVRPETLQVGLDSNLNQLHAIGLTTAKKYWHAKSEQHVPQSEEKAMMWNPIFASINAHFGRVLSRRDDLESVGYMIAYFFRGGLPWQDIPQSMADRHARILEGKQRMTVEELCEGCPPQMAVYIAYCRALRFDQRPDYAYLQSLLRALDPAPANDWPTHSFEHDWTVRPALSAGEDCAEELPGDAAGEGRALAAAPAEG</sequence>
<evidence type="ECO:0000256" key="2">
    <source>
        <dbReference type="SAM" id="MobiDB-lite"/>
    </source>
</evidence>
<dbReference type="InterPro" id="IPR011009">
    <property type="entry name" value="Kinase-like_dom_sf"/>
</dbReference>
<evidence type="ECO:0000313" key="4">
    <source>
        <dbReference type="EMBL" id="CAK0900957.1"/>
    </source>
</evidence>
<reference evidence="4" key="1">
    <citation type="submission" date="2023-10" db="EMBL/GenBank/DDBJ databases">
        <authorList>
            <person name="Chen Y."/>
            <person name="Shah S."/>
            <person name="Dougan E. K."/>
            <person name="Thang M."/>
            <person name="Chan C."/>
        </authorList>
    </citation>
    <scope>NUCLEOTIDE SEQUENCE [LARGE SCALE GENOMIC DNA]</scope>
</reference>
<keyword evidence="5" id="KW-1185">Reference proteome</keyword>
<dbReference type="Pfam" id="PF07714">
    <property type="entry name" value="PK_Tyr_Ser-Thr"/>
    <property type="match status" value="1"/>
</dbReference>
<feature type="domain" description="Protein kinase" evidence="3">
    <location>
        <begin position="22"/>
        <end position="297"/>
    </location>
</feature>
<dbReference type="EMBL" id="CAUYUJ010020860">
    <property type="protein sequence ID" value="CAK0900957.1"/>
    <property type="molecule type" value="Genomic_DNA"/>
</dbReference>
<dbReference type="SMART" id="SM00220">
    <property type="entry name" value="S_TKc"/>
    <property type="match status" value="1"/>
</dbReference>
<feature type="non-terminal residue" evidence="4">
    <location>
        <position position="1"/>
    </location>
</feature>
<evidence type="ECO:0000259" key="3">
    <source>
        <dbReference type="PROSITE" id="PS50011"/>
    </source>
</evidence>
<dbReference type="Proteomes" id="UP001189429">
    <property type="component" value="Unassembled WGS sequence"/>
</dbReference>
<accession>A0ABN9XM53</accession>
<name>A0ABN9XM53_9DINO</name>
<gene>
    <name evidence="4" type="ORF">PCOR1329_LOCUS78090</name>
</gene>